<dbReference type="PANTHER" id="PTHR11629">
    <property type="entry name" value="VACUOLAR PROTON ATPASES"/>
    <property type="match status" value="1"/>
</dbReference>
<dbReference type="InterPro" id="IPR002490">
    <property type="entry name" value="V-ATPase_116kDa_su"/>
</dbReference>
<comment type="subcellular location">
    <subcellularLocation>
        <location evidence="1">Membrane</location>
        <topology evidence="1">Multi-pass membrane protein</topology>
    </subcellularLocation>
</comment>
<feature type="transmembrane region" description="Helical" evidence="8">
    <location>
        <begin position="562"/>
        <end position="582"/>
    </location>
</feature>
<gene>
    <name evidence="9" type="ORF">SAMN04488528_100679</name>
</gene>
<feature type="transmembrane region" description="Helical" evidence="8">
    <location>
        <begin position="406"/>
        <end position="424"/>
    </location>
</feature>
<dbReference type="Gene3D" id="3.30.70.2170">
    <property type="match status" value="1"/>
</dbReference>
<keyword evidence="6" id="KW-0406">Ion transport</keyword>
<proteinExistence type="inferred from homology"/>
<dbReference type="GO" id="GO:0033179">
    <property type="term" value="C:proton-transporting V-type ATPase, V0 domain"/>
    <property type="evidence" value="ECO:0007669"/>
    <property type="project" value="InterPro"/>
</dbReference>
<dbReference type="Gene3D" id="3.30.70.2750">
    <property type="match status" value="1"/>
</dbReference>
<protein>
    <submittedName>
        <fullName evidence="9">V/A-type H+-transporting ATPase subunit I</fullName>
    </submittedName>
</protein>
<evidence type="ECO:0000256" key="7">
    <source>
        <dbReference type="ARBA" id="ARBA00023136"/>
    </source>
</evidence>
<keyword evidence="3" id="KW-0813">Transport</keyword>
<dbReference type="Gene3D" id="1.20.1460.20">
    <property type="match status" value="1"/>
</dbReference>
<dbReference type="STRING" id="84698.SAMN04488528_100679"/>
<dbReference type="PANTHER" id="PTHR11629:SF63">
    <property type="entry name" value="V-TYPE PROTON ATPASE SUBUNIT A"/>
    <property type="match status" value="1"/>
</dbReference>
<dbReference type="RefSeq" id="WP_090039476.1">
    <property type="nucleotide sequence ID" value="NZ_FOKI01000006.1"/>
</dbReference>
<reference evidence="9 10" key="1">
    <citation type="submission" date="2016-10" db="EMBL/GenBank/DDBJ databases">
        <authorList>
            <person name="de Groot N.N."/>
        </authorList>
    </citation>
    <scope>NUCLEOTIDE SEQUENCE [LARGE SCALE GENOMIC DNA]</scope>
    <source>
        <strain evidence="9 10">DSM 12271</strain>
    </source>
</reference>
<dbReference type="GO" id="GO:0007035">
    <property type="term" value="P:vacuolar acidification"/>
    <property type="evidence" value="ECO:0007669"/>
    <property type="project" value="TreeGrafter"/>
</dbReference>
<dbReference type="GO" id="GO:0046961">
    <property type="term" value="F:proton-transporting ATPase activity, rotational mechanism"/>
    <property type="evidence" value="ECO:0007669"/>
    <property type="project" value="InterPro"/>
</dbReference>
<evidence type="ECO:0000313" key="9">
    <source>
        <dbReference type="EMBL" id="SFA92453.1"/>
    </source>
</evidence>
<evidence type="ECO:0000256" key="4">
    <source>
        <dbReference type="ARBA" id="ARBA00022692"/>
    </source>
</evidence>
<keyword evidence="4 8" id="KW-0812">Transmembrane</keyword>
<evidence type="ECO:0000256" key="1">
    <source>
        <dbReference type="ARBA" id="ARBA00004141"/>
    </source>
</evidence>
<dbReference type="GO" id="GO:0016471">
    <property type="term" value="C:vacuolar proton-transporting V-type ATPase complex"/>
    <property type="evidence" value="ECO:0007669"/>
    <property type="project" value="TreeGrafter"/>
</dbReference>
<organism evidence="9 10">
    <name type="scientific">Clostridium frigidicarnis</name>
    <dbReference type="NCBI Taxonomy" id="84698"/>
    <lineage>
        <taxon>Bacteria</taxon>
        <taxon>Bacillati</taxon>
        <taxon>Bacillota</taxon>
        <taxon>Clostridia</taxon>
        <taxon>Eubacteriales</taxon>
        <taxon>Clostridiaceae</taxon>
        <taxon>Clostridium</taxon>
    </lineage>
</organism>
<dbReference type="OrthoDB" id="9803814at2"/>
<name>A0A1I0WX11_9CLOT</name>
<keyword evidence="5 8" id="KW-1133">Transmembrane helix</keyword>
<feature type="transmembrane region" description="Helical" evidence="8">
    <location>
        <begin position="368"/>
        <end position="394"/>
    </location>
</feature>
<keyword evidence="7 8" id="KW-0472">Membrane</keyword>
<accession>A0A1I0WX11</accession>
<feature type="transmembrane region" description="Helical" evidence="8">
    <location>
        <begin position="589"/>
        <end position="613"/>
    </location>
</feature>
<feature type="transmembrane region" description="Helical" evidence="8">
    <location>
        <begin position="508"/>
        <end position="526"/>
    </location>
</feature>
<dbReference type="Proteomes" id="UP000198619">
    <property type="component" value="Unassembled WGS sequence"/>
</dbReference>
<keyword evidence="10" id="KW-1185">Reference proteome</keyword>
<dbReference type="Pfam" id="PF01496">
    <property type="entry name" value="V_ATPase_I"/>
    <property type="match status" value="2"/>
</dbReference>
<comment type="similarity">
    <text evidence="2">Belongs to the V-ATPase 116 kDa subunit family.</text>
</comment>
<evidence type="ECO:0000256" key="5">
    <source>
        <dbReference type="ARBA" id="ARBA00022989"/>
    </source>
</evidence>
<evidence type="ECO:0000256" key="3">
    <source>
        <dbReference type="ARBA" id="ARBA00022448"/>
    </source>
</evidence>
<feature type="transmembrane region" description="Helical" evidence="8">
    <location>
        <begin position="484"/>
        <end position="502"/>
    </location>
</feature>
<dbReference type="EMBL" id="FOKI01000006">
    <property type="protein sequence ID" value="SFA92453.1"/>
    <property type="molecule type" value="Genomic_DNA"/>
</dbReference>
<evidence type="ECO:0000256" key="6">
    <source>
        <dbReference type="ARBA" id="ARBA00023065"/>
    </source>
</evidence>
<evidence type="ECO:0000256" key="2">
    <source>
        <dbReference type="ARBA" id="ARBA00009904"/>
    </source>
</evidence>
<sequence>MAIVKMSKFTLLAFKSQKEELLQRLQRFENVQFIDLKEKEDEELSFLTFNRDGENLSQIQADLAKVKFSLDMLKEFVPKEGAIEALKKGKLTLSDNELIKRVNAINWQEIYQGLKEKEDTLNEIKNEVSKIYSELEVLSPWGNLDVSFGDLKSLNQCGYFIGTIPKMFKDKFLQELNENVQNSYVEVLNEIKGEAYILVVAHNNELELASELLKANSFAKVNVSYDEKPSDAIRNFNKNLKELKITESKIKDEIKEQAKYNEDLQIVYEYLSDNDLLLKAEDNFLSSENLVVINGWVPTSEVEKFEKKIKSVSKDQYYLEVKEAKVDDPEVPVMLKNGKVVSAFESITSMFSTPRYNEIDPTPYLTPFYLVFFGMMVADVGYGILMFIAALYALKKFKLDEKQQGFARFFLYLSLPTMVVGALYGSYFGDILGIPGLVNPGEDVITIMAASLVLGIVQIYTGLGIKAYMLLRDGLVKDAIYDTGSWYLTLTGGLVLLGGSFLGVPASIVAIFKWIMIVGMVMIVLTQGRANKSVGAKLGGGLYALYNISGYVGDLVSYSRLMALGLAGGFIGSAFNLMIGMLGNPIAKILAGSLIFVAGHIFNLLLGALSAYVHTCRLQYVEYFGKFYEGGGKPFTPFKSNSKYLNLKKDE</sequence>
<dbReference type="GO" id="GO:0051117">
    <property type="term" value="F:ATPase binding"/>
    <property type="evidence" value="ECO:0007669"/>
    <property type="project" value="TreeGrafter"/>
</dbReference>
<feature type="transmembrane region" description="Helical" evidence="8">
    <location>
        <begin position="444"/>
        <end position="463"/>
    </location>
</feature>
<evidence type="ECO:0000313" key="10">
    <source>
        <dbReference type="Proteomes" id="UP000198619"/>
    </source>
</evidence>
<dbReference type="AlphaFoldDB" id="A0A1I0WX11"/>
<feature type="transmembrane region" description="Helical" evidence="8">
    <location>
        <begin position="538"/>
        <end position="556"/>
    </location>
</feature>
<evidence type="ECO:0000256" key="8">
    <source>
        <dbReference type="SAM" id="Phobius"/>
    </source>
</evidence>